<dbReference type="GO" id="GO:0022857">
    <property type="term" value="F:transmembrane transporter activity"/>
    <property type="evidence" value="ECO:0007669"/>
    <property type="project" value="UniProtKB-UniRule"/>
</dbReference>
<comment type="similarity">
    <text evidence="2 6">Belongs to the CTL (choline transporter-like) family.</text>
</comment>
<evidence type="ECO:0000256" key="3">
    <source>
        <dbReference type="ARBA" id="ARBA00022692"/>
    </source>
</evidence>
<protein>
    <recommendedName>
        <fullName evidence="6">Protein PNS1</fullName>
    </recommendedName>
</protein>
<comment type="caution">
    <text evidence="6">Lacks conserved residue(s) required for the propagation of feature annotation.</text>
</comment>
<evidence type="ECO:0000256" key="2">
    <source>
        <dbReference type="ARBA" id="ARBA00007168"/>
    </source>
</evidence>
<comment type="function">
    <text evidence="6">Probably involved in transport through the plasma membrane.</text>
</comment>
<evidence type="ECO:0000256" key="6">
    <source>
        <dbReference type="RuleBase" id="RU368066"/>
    </source>
</evidence>
<organism evidence="8">
    <name type="scientific">Melampsora larici-populina (strain 98AG31 / pathotype 3-4-7)</name>
    <name type="common">Poplar leaf rust fungus</name>
    <dbReference type="NCBI Taxonomy" id="747676"/>
    <lineage>
        <taxon>Eukaryota</taxon>
        <taxon>Fungi</taxon>
        <taxon>Dikarya</taxon>
        <taxon>Basidiomycota</taxon>
        <taxon>Pucciniomycotina</taxon>
        <taxon>Pucciniomycetes</taxon>
        <taxon>Pucciniales</taxon>
        <taxon>Melampsoraceae</taxon>
        <taxon>Melampsora</taxon>
    </lineage>
</organism>
<dbReference type="Proteomes" id="UP000001072">
    <property type="component" value="Unassembled WGS sequence"/>
</dbReference>
<keyword evidence="8" id="KW-1185">Reference proteome</keyword>
<dbReference type="GeneID" id="18937534"/>
<proteinExistence type="inferred from homology"/>
<dbReference type="AlphaFoldDB" id="F4RE41"/>
<dbReference type="InterPro" id="IPR007603">
    <property type="entry name" value="Choline_transptr-like"/>
</dbReference>
<keyword evidence="5 6" id="KW-0472">Membrane</keyword>
<name>F4RE41_MELLP</name>
<dbReference type="InParanoid" id="F4RE41"/>
<dbReference type="GO" id="GO:0005886">
    <property type="term" value="C:plasma membrane"/>
    <property type="evidence" value="ECO:0007669"/>
    <property type="project" value="UniProtKB-SubCell"/>
</dbReference>
<feature type="transmembrane region" description="Helical" evidence="6">
    <location>
        <begin position="6"/>
        <end position="26"/>
    </location>
</feature>
<dbReference type="KEGG" id="mlr:MELLADRAFT_96254"/>
<dbReference type="Pfam" id="PF04515">
    <property type="entry name" value="Choline_transpo"/>
    <property type="match status" value="1"/>
</dbReference>
<evidence type="ECO:0000256" key="1">
    <source>
        <dbReference type="ARBA" id="ARBA00004141"/>
    </source>
</evidence>
<sequence length="102" mass="11385">MVKLILNLVSLTISLTLGLIGYMVVIGRRQGANDETQYAFEPLIFILCGIMPFWILCFVTDLISNSVDTLFCCWNINLDIGTNHSNKTEEAFTGRNVAQPTI</sequence>
<reference evidence="8" key="1">
    <citation type="journal article" date="2011" name="Proc. Natl. Acad. Sci. U.S.A.">
        <title>Obligate biotrophy features unraveled by the genomic analysis of rust fungi.</title>
        <authorList>
            <person name="Duplessis S."/>
            <person name="Cuomo C.A."/>
            <person name="Lin Y.-C."/>
            <person name="Aerts A."/>
            <person name="Tisserant E."/>
            <person name="Veneault-Fourrey C."/>
            <person name="Joly D.L."/>
            <person name="Hacquard S."/>
            <person name="Amselem J."/>
            <person name="Cantarel B.L."/>
            <person name="Chiu R."/>
            <person name="Coutinho P.M."/>
            <person name="Feau N."/>
            <person name="Field M."/>
            <person name="Frey P."/>
            <person name="Gelhaye E."/>
            <person name="Goldberg J."/>
            <person name="Grabherr M.G."/>
            <person name="Kodira C.D."/>
            <person name="Kohler A."/>
            <person name="Kuees U."/>
            <person name="Lindquist E.A."/>
            <person name="Lucas S.M."/>
            <person name="Mago R."/>
            <person name="Mauceli E."/>
            <person name="Morin E."/>
            <person name="Murat C."/>
            <person name="Pangilinan J.L."/>
            <person name="Park R."/>
            <person name="Pearson M."/>
            <person name="Quesneville H."/>
            <person name="Rouhier N."/>
            <person name="Sakthikumar S."/>
            <person name="Salamov A.A."/>
            <person name="Schmutz J."/>
            <person name="Selles B."/>
            <person name="Shapiro H."/>
            <person name="Tanguay P."/>
            <person name="Tuskan G.A."/>
            <person name="Henrissat B."/>
            <person name="Van de Peer Y."/>
            <person name="Rouze P."/>
            <person name="Ellis J.G."/>
            <person name="Dodds P.N."/>
            <person name="Schein J.E."/>
            <person name="Zhong S."/>
            <person name="Hamelin R.C."/>
            <person name="Grigoriev I.V."/>
            <person name="Szabo L.J."/>
            <person name="Martin F."/>
        </authorList>
    </citation>
    <scope>NUCLEOTIDE SEQUENCE [LARGE SCALE GENOMIC DNA]</scope>
    <source>
        <strain evidence="8">98AG31 / pathotype 3-4-7</strain>
    </source>
</reference>
<dbReference type="OrthoDB" id="420519at2759"/>
<dbReference type="HOGENOM" id="CLU_2401224_0_0_1"/>
<keyword evidence="4 6" id="KW-1133">Transmembrane helix</keyword>
<evidence type="ECO:0000313" key="7">
    <source>
        <dbReference type="EMBL" id="EGG09340.1"/>
    </source>
</evidence>
<evidence type="ECO:0000313" key="8">
    <source>
        <dbReference type="Proteomes" id="UP000001072"/>
    </source>
</evidence>
<gene>
    <name evidence="7" type="ORF">MELLADRAFT_96254</name>
</gene>
<keyword evidence="3 6" id="KW-0812">Transmembrane</keyword>
<dbReference type="RefSeq" id="XP_007407700.1">
    <property type="nucleotide sequence ID" value="XM_007407638.1"/>
</dbReference>
<dbReference type="EMBL" id="GL883098">
    <property type="protein sequence ID" value="EGG09340.1"/>
    <property type="molecule type" value="Genomic_DNA"/>
</dbReference>
<evidence type="ECO:0000256" key="5">
    <source>
        <dbReference type="ARBA" id="ARBA00023136"/>
    </source>
</evidence>
<dbReference type="VEuPathDB" id="FungiDB:MELLADRAFT_96254"/>
<accession>F4RE41</accession>
<feature type="transmembrane region" description="Helical" evidence="6">
    <location>
        <begin position="38"/>
        <end position="56"/>
    </location>
</feature>
<comment type="subcellular location">
    <subcellularLocation>
        <location evidence="6">Cell membrane</location>
        <topology evidence="6">Multi-pass membrane protein</topology>
    </subcellularLocation>
    <subcellularLocation>
        <location evidence="1">Membrane</location>
        <topology evidence="1">Multi-pass membrane protein</topology>
    </subcellularLocation>
</comment>
<evidence type="ECO:0000256" key="4">
    <source>
        <dbReference type="ARBA" id="ARBA00022989"/>
    </source>
</evidence>